<evidence type="ECO:0000313" key="2">
    <source>
        <dbReference type="EMBL" id="OAM79014.1"/>
    </source>
</evidence>
<feature type="signal peptide" evidence="1">
    <location>
        <begin position="1"/>
        <end position="19"/>
    </location>
</feature>
<organism evidence="2 3">
    <name type="scientific">Devosia elaeis</name>
    <dbReference type="NCBI Taxonomy" id="1770058"/>
    <lineage>
        <taxon>Bacteria</taxon>
        <taxon>Pseudomonadati</taxon>
        <taxon>Pseudomonadota</taxon>
        <taxon>Alphaproteobacteria</taxon>
        <taxon>Hyphomicrobiales</taxon>
        <taxon>Devosiaceae</taxon>
        <taxon>Devosia</taxon>
    </lineage>
</organism>
<keyword evidence="1" id="KW-0732">Signal</keyword>
<keyword evidence="3" id="KW-1185">Reference proteome</keyword>
<dbReference type="Proteomes" id="UP000078389">
    <property type="component" value="Unassembled WGS sequence"/>
</dbReference>
<accession>A0A178I3Y4</accession>
<evidence type="ECO:0000313" key="3">
    <source>
        <dbReference type="Proteomes" id="UP000078389"/>
    </source>
</evidence>
<sequence>MRLLTGAAITALMTLSAAAQEPMRMCHPGERNGPEKHCVVDGDTIWFYGANLRLQDFDTPEPTAHNSKCPQGQTALEVELAAQASARLLELINTRPFTVEQYGVDTTGNRWEGTVRIDGVDVGDILIEEGLAREWPDGSLFWC</sequence>
<dbReference type="RefSeq" id="WP_067452315.1">
    <property type="nucleotide sequence ID" value="NZ_LVVY01000065.1"/>
</dbReference>
<dbReference type="InterPro" id="IPR035437">
    <property type="entry name" value="SNase_OB-fold_sf"/>
</dbReference>
<protein>
    <recommendedName>
        <fullName evidence="4">TNase-like domain-containing protein</fullName>
    </recommendedName>
</protein>
<feature type="chain" id="PRO_5008088442" description="TNase-like domain-containing protein" evidence="1">
    <location>
        <begin position="20"/>
        <end position="143"/>
    </location>
</feature>
<dbReference type="AlphaFoldDB" id="A0A178I3Y4"/>
<evidence type="ECO:0008006" key="4">
    <source>
        <dbReference type="Google" id="ProtNLM"/>
    </source>
</evidence>
<dbReference type="STRING" id="1770058.A3840_04120"/>
<dbReference type="Gene3D" id="2.40.50.90">
    <property type="match status" value="1"/>
</dbReference>
<evidence type="ECO:0000256" key="1">
    <source>
        <dbReference type="SAM" id="SignalP"/>
    </source>
</evidence>
<comment type="caution">
    <text evidence="2">The sequence shown here is derived from an EMBL/GenBank/DDBJ whole genome shotgun (WGS) entry which is preliminary data.</text>
</comment>
<dbReference type="EMBL" id="LVVY01000065">
    <property type="protein sequence ID" value="OAM79014.1"/>
    <property type="molecule type" value="Genomic_DNA"/>
</dbReference>
<dbReference type="OrthoDB" id="7469880at2"/>
<proteinExistence type="predicted"/>
<name>A0A178I3Y4_9HYPH</name>
<gene>
    <name evidence="2" type="ORF">A3840_04120</name>
</gene>
<reference evidence="2 3" key="1">
    <citation type="submission" date="2016-03" db="EMBL/GenBank/DDBJ databases">
        <title>Genome sequencing of Devosia sp. S37.</title>
        <authorList>
            <person name="Mohd Nor M."/>
        </authorList>
    </citation>
    <scope>NUCLEOTIDE SEQUENCE [LARGE SCALE GENOMIC DNA]</scope>
    <source>
        <strain evidence="2 3">S37</strain>
    </source>
</reference>
<dbReference type="SUPFAM" id="SSF50199">
    <property type="entry name" value="Staphylococcal nuclease"/>
    <property type="match status" value="1"/>
</dbReference>